<proteinExistence type="predicted"/>
<accession>A0ACB9DH87</accession>
<evidence type="ECO:0000313" key="1">
    <source>
        <dbReference type="EMBL" id="KAI3745843.1"/>
    </source>
</evidence>
<dbReference type="EMBL" id="CM042049">
    <property type="protein sequence ID" value="KAI3745843.1"/>
    <property type="molecule type" value="Genomic_DNA"/>
</dbReference>
<dbReference type="Proteomes" id="UP001055879">
    <property type="component" value="Linkage Group LG03"/>
</dbReference>
<reference evidence="1 2" key="2">
    <citation type="journal article" date="2022" name="Mol. Ecol. Resour.">
        <title>The genomes of chicory, endive, great burdock and yacon provide insights into Asteraceae paleo-polyploidization history and plant inulin production.</title>
        <authorList>
            <person name="Fan W."/>
            <person name="Wang S."/>
            <person name="Wang H."/>
            <person name="Wang A."/>
            <person name="Jiang F."/>
            <person name="Liu H."/>
            <person name="Zhao H."/>
            <person name="Xu D."/>
            <person name="Zhang Y."/>
        </authorList>
    </citation>
    <scope>NUCLEOTIDE SEQUENCE [LARGE SCALE GENOMIC DNA]</scope>
    <source>
        <strain evidence="2">cv. Niubang</strain>
    </source>
</reference>
<comment type="caution">
    <text evidence="1">The sequence shown here is derived from an EMBL/GenBank/DDBJ whole genome shotgun (WGS) entry which is preliminary data.</text>
</comment>
<protein>
    <submittedName>
        <fullName evidence="1">Uncharacterized protein</fullName>
    </submittedName>
</protein>
<gene>
    <name evidence="1" type="ORF">L6452_08254</name>
</gene>
<name>A0ACB9DH87_ARCLA</name>
<organism evidence="1 2">
    <name type="scientific">Arctium lappa</name>
    <name type="common">Greater burdock</name>
    <name type="synonym">Lappa major</name>
    <dbReference type="NCBI Taxonomy" id="4217"/>
    <lineage>
        <taxon>Eukaryota</taxon>
        <taxon>Viridiplantae</taxon>
        <taxon>Streptophyta</taxon>
        <taxon>Embryophyta</taxon>
        <taxon>Tracheophyta</taxon>
        <taxon>Spermatophyta</taxon>
        <taxon>Magnoliopsida</taxon>
        <taxon>eudicotyledons</taxon>
        <taxon>Gunneridae</taxon>
        <taxon>Pentapetalae</taxon>
        <taxon>asterids</taxon>
        <taxon>campanulids</taxon>
        <taxon>Asterales</taxon>
        <taxon>Asteraceae</taxon>
        <taxon>Carduoideae</taxon>
        <taxon>Cardueae</taxon>
        <taxon>Arctiinae</taxon>
        <taxon>Arctium</taxon>
    </lineage>
</organism>
<keyword evidence="2" id="KW-1185">Reference proteome</keyword>
<reference evidence="2" key="1">
    <citation type="journal article" date="2022" name="Mol. Ecol. Resour.">
        <title>The genomes of chicory, endive, great burdock and yacon provide insights into Asteraceae palaeo-polyploidization history and plant inulin production.</title>
        <authorList>
            <person name="Fan W."/>
            <person name="Wang S."/>
            <person name="Wang H."/>
            <person name="Wang A."/>
            <person name="Jiang F."/>
            <person name="Liu H."/>
            <person name="Zhao H."/>
            <person name="Xu D."/>
            <person name="Zhang Y."/>
        </authorList>
    </citation>
    <scope>NUCLEOTIDE SEQUENCE [LARGE SCALE GENOMIC DNA]</scope>
    <source>
        <strain evidence="2">cv. Niubang</strain>
    </source>
</reference>
<evidence type="ECO:0000313" key="2">
    <source>
        <dbReference type="Proteomes" id="UP001055879"/>
    </source>
</evidence>
<sequence>MVALIVGIGGLGIIFSNYNRTKALSQKNRRHAKLNADPHHLGSRGYLRKQDSWSRDKDQCIMPEIHNMYSKAGT</sequence>